<evidence type="ECO:0000256" key="1">
    <source>
        <dbReference type="SAM" id="SignalP"/>
    </source>
</evidence>
<feature type="chain" id="PRO_5001623357" evidence="1">
    <location>
        <begin position="24"/>
        <end position="268"/>
    </location>
</feature>
<keyword evidence="1" id="KW-0732">Signal</keyword>
<dbReference type="OrthoDB" id="9803781at2"/>
<dbReference type="InterPro" id="IPR033399">
    <property type="entry name" value="TP_0789-like"/>
</dbReference>
<dbReference type="Gene3D" id="2.50.20.10">
    <property type="entry name" value="Lipoprotein localisation LolA/LolB/LppX"/>
    <property type="match status" value="1"/>
</dbReference>
<gene>
    <name evidence="3" type="ORF">ADINL_2952</name>
</gene>
<evidence type="ECO:0000313" key="3">
    <source>
        <dbReference type="EMBL" id="KDE38497.1"/>
    </source>
</evidence>
<feature type="signal peptide" evidence="1">
    <location>
        <begin position="1"/>
        <end position="23"/>
    </location>
</feature>
<dbReference type="AlphaFoldDB" id="A0A063Y1Y3"/>
<comment type="caution">
    <text evidence="3">The sequence shown here is derived from an EMBL/GenBank/DDBJ whole genome shotgun (WGS) entry which is preliminary data.</text>
</comment>
<dbReference type="PATRIC" id="fig|267850.7.peg.2903"/>
<evidence type="ECO:0000313" key="4">
    <source>
        <dbReference type="Proteomes" id="UP000027318"/>
    </source>
</evidence>
<dbReference type="STRING" id="267850.ADINL_2952"/>
<proteinExistence type="predicted"/>
<reference evidence="3 4" key="1">
    <citation type="journal article" date="2005" name="Int. J. Syst. Evol. Microbiol.">
        <title>Nitrincola lacisaponensis gen. nov., sp. nov., a novel alkaliphilic bacterium isolated from an alkaline, saline lake.</title>
        <authorList>
            <person name="Dimitriu P.A."/>
            <person name="Shukla S.K."/>
            <person name="Conradt J."/>
            <person name="Marquez M.C."/>
            <person name="Ventosa A."/>
            <person name="Maglia A."/>
            <person name="Peyton B.M."/>
            <person name="Pinkart H.C."/>
            <person name="Mormile M.R."/>
        </authorList>
    </citation>
    <scope>NUCLEOTIDE SEQUENCE [LARGE SCALE GENOMIC DNA]</scope>
    <source>
        <strain evidence="3 4">4CA</strain>
    </source>
</reference>
<evidence type="ECO:0000259" key="2">
    <source>
        <dbReference type="Pfam" id="PF17131"/>
    </source>
</evidence>
<dbReference type="Proteomes" id="UP000027318">
    <property type="component" value="Unassembled WGS sequence"/>
</dbReference>
<dbReference type="EMBL" id="JMSZ01000042">
    <property type="protein sequence ID" value="KDE38497.1"/>
    <property type="molecule type" value="Genomic_DNA"/>
</dbReference>
<dbReference type="RefSeq" id="WP_084154550.1">
    <property type="nucleotide sequence ID" value="NZ_JMSZ01000042.1"/>
</dbReference>
<name>A0A063Y1Y3_9GAMM</name>
<keyword evidence="4" id="KW-1185">Reference proteome</keyword>
<organism evidence="3 4">
    <name type="scientific">Nitrincola lacisaponensis</name>
    <dbReference type="NCBI Taxonomy" id="267850"/>
    <lineage>
        <taxon>Bacteria</taxon>
        <taxon>Pseudomonadati</taxon>
        <taxon>Pseudomonadota</taxon>
        <taxon>Gammaproteobacteria</taxon>
        <taxon>Oceanospirillales</taxon>
        <taxon>Oceanospirillaceae</taxon>
        <taxon>Nitrincola</taxon>
    </lineage>
</organism>
<sequence>MQSLLRNMATATLTALMSMSVLAADLTDVDAIVERANLASYYPGNDGRSEVRMTITDGQGREQQRQFTILRLNEEPGGRQHFYVAFSRPADVRDTVFMVTKNVARDDDRWLYLPSLDLVRRISAGDKRTSFVGSHFFYEDVSGRHPGEDTHVLLETTDTHYLIESHPKDTSTADFHHYRVNINKQHFLPEKIEYMDASGAVYRTVEALDIQDVEGFPTVMRSRVQDLRSGGQTVMEFGFVAYNLGLPVEVFSERSLRRQPRDWLRRPQ</sequence>
<keyword evidence="3" id="KW-0449">Lipoprotein</keyword>
<dbReference type="CDD" id="cd16329">
    <property type="entry name" value="LolA_like"/>
    <property type="match status" value="1"/>
</dbReference>
<feature type="domain" description="Uncharacterized protein TP-0789" evidence="2">
    <location>
        <begin position="79"/>
        <end position="258"/>
    </location>
</feature>
<protein>
    <submittedName>
        <fullName evidence="3">Outer membrane lipoprotein-sorting protein</fullName>
    </submittedName>
</protein>
<dbReference type="Pfam" id="PF17131">
    <property type="entry name" value="LolA_like"/>
    <property type="match status" value="1"/>
</dbReference>
<accession>A0A063Y1Y3</accession>